<dbReference type="SMART" id="SM00298">
    <property type="entry name" value="CHROMO"/>
    <property type="match status" value="1"/>
</dbReference>
<keyword evidence="21" id="KW-1185">Reference proteome</keyword>
<evidence type="ECO:0000256" key="1">
    <source>
        <dbReference type="ARBA" id="ARBA00004123"/>
    </source>
</evidence>
<dbReference type="GO" id="GO:0000785">
    <property type="term" value="C:chromatin"/>
    <property type="evidence" value="ECO:0007669"/>
    <property type="project" value="TreeGrafter"/>
</dbReference>
<dbReference type="Gene3D" id="1.10.10.10">
    <property type="entry name" value="Winged helix-like DNA-binding domain superfamily/Winged helix DNA-binding domain"/>
    <property type="match status" value="1"/>
</dbReference>
<proteinExistence type="inferred from homology"/>
<feature type="domain" description="MYST-type HAT" evidence="19">
    <location>
        <begin position="160"/>
        <end position="441"/>
    </location>
</feature>
<evidence type="ECO:0000256" key="15">
    <source>
        <dbReference type="ARBA" id="ARBA00048017"/>
    </source>
</evidence>
<evidence type="ECO:0000256" key="12">
    <source>
        <dbReference type="ARBA" id="ARBA00023163"/>
    </source>
</evidence>
<dbReference type="SUPFAM" id="SSF55729">
    <property type="entry name" value="Acyl-CoA N-acyltransferases (Nat)"/>
    <property type="match status" value="1"/>
</dbReference>
<reference evidence="20" key="1">
    <citation type="submission" date="2019-11" db="EMBL/GenBank/DDBJ databases">
        <authorList>
            <person name="Liu Y."/>
            <person name="Hou J."/>
            <person name="Li T.-Q."/>
            <person name="Guan C.-H."/>
            <person name="Wu X."/>
            <person name="Wu H.-Z."/>
            <person name="Ling F."/>
            <person name="Zhang R."/>
            <person name="Shi X.-G."/>
            <person name="Ren J.-P."/>
            <person name="Chen E.-F."/>
            <person name="Sun J.-M."/>
        </authorList>
    </citation>
    <scope>NUCLEOTIDE SEQUENCE</scope>
    <source>
        <strain evidence="20">Adult_tree_wgs_1</strain>
        <tissue evidence="20">Leaves</tissue>
    </source>
</reference>
<keyword evidence="9" id="KW-0007">Acetylation</keyword>
<dbReference type="PROSITE" id="PS51726">
    <property type="entry name" value="MYST_HAT"/>
    <property type="match status" value="1"/>
</dbReference>
<comment type="subcellular location">
    <subcellularLocation>
        <location evidence="1 17">Nucleus</location>
    </subcellularLocation>
</comment>
<dbReference type="CDD" id="cd18642">
    <property type="entry name" value="CBD_MOF_like"/>
    <property type="match status" value="1"/>
</dbReference>
<dbReference type="PANTHER" id="PTHR10615">
    <property type="entry name" value="HISTONE ACETYLTRANSFERASE"/>
    <property type="match status" value="1"/>
</dbReference>
<feature type="compositionally biased region" description="Polar residues" evidence="18">
    <location>
        <begin position="1"/>
        <end position="16"/>
    </location>
</feature>
<dbReference type="Gene3D" id="3.40.630.30">
    <property type="match status" value="1"/>
</dbReference>
<evidence type="ECO:0000256" key="5">
    <source>
        <dbReference type="ARBA" id="ARBA00022723"/>
    </source>
</evidence>
<dbReference type="InterPro" id="IPR040706">
    <property type="entry name" value="Zf-MYST"/>
</dbReference>
<dbReference type="GO" id="GO:0005634">
    <property type="term" value="C:nucleus"/>
    <property type="evidence" value="ECO:0007669"/>
    <property type="project" value="UniProtKB-SubCell"/>
</dbReference>
<evidence type="ECO:0000313" key="20">
    <source>
        <dbReference type="EMBL" id="KAF7126914.1"/>
    </source>
</evidence>
<dbReference type="GO" id="GO:0008270">
    <property type="term" value="F:zinc ion binding"/>
    <property type="evidence" value="ECO:0007669"/>
    <property type="project" value="UniProtKB-KW"/>
</dbReference>
<comment type="catalytic activity">
    <reaction evidence="15 17">
        <text>L-lysyl-[protein] + acetyl-CoA = N(6)-acetyl-L-lysyl-[protein] + CoA + H(+)</text>
        <dbReference type="Rhea" id="RHEA:45948"/>
        <dbReference type="Rhea" id="RHEA-COMP:9752"/>
        <dbReference type="Rhea" id="RHEA-COMP:10731"/>
        <dbReference type="ChEBI" id="CHEBI:15378"/>
        <dbReference type="ChEBI" id="CHEBI:29969"/>
        <dbReference type="ChEBI" id="CHEBI:57287"/>
        <dbReference type="ChEBI" id="CHEBI:57288"/>
        <dbReference type="ChEBI" id="CHEBI:61930"/>
        <dbReference type="EC" id="2.3.1.48"/>
    </reaction>
</comment>
<evidence type="ECO:0000256" key="16">
    <source>
        <dbReference type="PIRSR" id="PIRSR602717-51"/>
    </source>
</evidence>
<keyword evidence="5" id="KW-0479">Metal-binding</keyword>
<dbReference type="GO" id="GO:0003712">
    <property type="term" value="F:transcription coregulator activity"/>
    <property type="evidence" value="ECO:0007669"/>
    <property type="project" value="TreeGrafter"/>
</dbReference>
<comment type="caution">
    <text evidence="20">The sequence shown here is derived from an EMBL/GenBank/DDBJ whole genome shotgun (WGS) entry which is preliminary data.</text>
</comment>
<keyword evidence="4" id="KW-0808">Transferase</keyword>
<keyword evidence="7" id="KW-0862">Zinc</keyword>
<dbReference type="InterPro" id="IPR016181">
    <property type="entry name" value="Acyl_CoA_acyltransferase"/>
</dbReference>
<dbReference type="GO" id="GO:0010224">
    <property type="term" value="P:response to UV-B"/>
    <property type="evidence" value="ECO:0007669"/>
    <property type="project" value="UniProtKB-ARBA"/>
</dbReference>
<dbReference type="AlphaFoldDB" id="A0A834G6H4"/>
<evidence type="ECO:0000256" key="17">
    <source>
        <dbReference type="RuleBase" id="RU361211"/>
    </source>
</evidence>
<keyword evidence="8" id="KW-0156">Chromatin regulator</keyword>
<keyword evidence="12" id="KW-0804">Transcription</keyword>
<dbReference type="GO" id="GO:0006357">
    <property type="term" value="P:regulation of transcription by RNA polymerase II"/>
    <property type="evidence" value="ECO:0007669"/>
    <property type="project" value="TreeGrafter"/>
</dbReference>
<evidence type="ECO:0000256" key="6">
    <source>
        <dbReference type="ARBA" id="ARBA00022771"/>
    </source>
</evidence>
<dbReference type="Pfam" id="PF17772">
    <property type="entry name" value="zf-MYST"/>
    <property type="match status" value="1"/>
</dbReference>
<dbReference type="InterPro" id="IPR050603">
    <property type="entry name" value="MYST_HAT"/>
</dbReference>
<dbReference type="InterPro" id="IPR000953">
    <property type="entry name" value="Chromo/chromo_shadow_dom"/>
</dbReference>
<dbReference type="InterPro" id="IPR002717">
    <property type="entry name" value="HAT_MYST-type"/>
</dbReference>
<evidence type="ECO:0000256" key="14">
    <source>
        <dbReference type="ARBA" id="ARBA00023315"/>
    </source>
</evidence>
<dbReference type="FunFam" id="2.30.30.140:FF:000067">
    <property type="entry name" value="Histone acetyltransferase"/>
    <property type="match status" value="1"/>
</dbReference>
<protein>
    <recommendedName>
        <fullName evidence="3 17">Histone acetyltransferase</fullName>
        <ecNumber evidence="3 17">2.3.1.48</ecNumber>
    </recommendedName>
</protein>
<feature type="active site" description="Proton donor/acceptor" evidence="16">
    <location>
        <position position="346"/>
    </location>
</feature>
<evidence type="ECO:0000259" key="19">
    <source>
        <dbReference type="PROSITE" id="PS51726"/>
    </source>
</evidence>
<dbReference type="FunFam" id="3.40.630.30:FF:000002">
    <property type="entry name" value="Histone acetyltransferase"/>
    <property type="match status" value="1"/>
</dbReference>
<dbReference type="FunFam" id="1.10.10.10:FF:000022">
    <property type="entry name" value="Histone acetyltransferase"/>
    <property type="match status" value="1"/>
</dbReference>
<gene>
    <name evidence="20" type="ORF">RHSIM_Rhsim11G0065000</name>
</gene>
<evidence type="ECO:0000313" key="21">
    <source>
        <dbReference type="Proteomes" id="UP000626092"/>
    </source>
</evidence>
<evidence type="ECO:0000256" key="3">
    <source>
        <dbReference type="ARBA" id="ARBA00013184"/>
    </source>
</evidence>
<evidence type="ECO:0000256" key="4">
    <source>
        <dbReference type="ARBA" id="ARBA00022679"/>
    </source>
</evidence>
<dbReference type="EMBL" id="WJXA01000011">
    <property type="protein sequence ID" value="KAF7126914.1"/>
    <property type="molecule type" value="Genomic_DNA"/>
</dbReference>
<name>A0A834G6H4_RHOSS</name>
<sequence length="446" mass="51526">MGSIDTPSTENGSTATLGGAGDGHLLPASDSAGYAPENDVGRKRKASVLPLEVGTRVMCRWRDGKFHPVKVIERRKMHGTGPNEYEYYVHYTEFNRRLDEWVKLEQLDLDSVETVVDEKVEDKATSLKMTRHQKRKIDETHVEGHEELDAASLREHEEFTKVKNIATIELGRYEIETWYFSPFPPEYNDCLKLYFCEFCLTFMKRKEQLQRHMRKCDLKHPPGDEIYRSGTLSMFEIDGKKNKVYGQNLCYLAKLFLDHKTLYYDVDLFLFYVLCECDDRGCHMVGYFSKIQEQKAKVEKEKHSEESYNLACILTLPPYQRKGYGKFLIAFSYELSKKESKVGTPERPLSDLGLVSYRGYWTRVLLDILKKHKGNISIKELSDMTAIKAEDILTTLQGLELIQYRKGQHVICADPKVLDRHLKAAGRGGLEVDVSKLIWTPYKEQS</sequence>
<evidence type="ECO:0000256" key="10">
    <source>
        <dbReference type="ARBA" id="ARBA00023015"/>
    </source>
</evidence>
<dbReference type="EC" id="2.3.1.48" evidence="3 17"/>
<dbReference type="GO" id="GO:0006281">
    <property type="term" value="P:DNA repair"/>
    <property type="evidence" value="ECO:0007669"/>
    <property type="project" value="UniProtKB-ARBA"/>
</dbReference>
<dbReference type="InterPro" id="IPR016197">
    <property type="entry name" value="Chromo-like_dom_sf"/>
</dbReference>
<comment type="similarity">
    <text evidence="2 17">Belongs to the MYST (SAS/MOZ) family.</text>
</comment>
<organism evidence="20 21">
    <name type="scientific">Rhododendron simsii</name>
    <name type="common">Sims's rhododendron</name>
    <dbReference type="NCBI Taxonomy" id="118357"/>
    <lineage>
        <taxon>Eukaryota</taxon>
        <taxon>Viridiplantae</taxon>
        <taxon>Streptophyta</taxon>
        <taxon>Embryophyta</taxon>
        <taxon>Tracheophyta</taxon>
        <taxon>Spermatophyta</taxon>
        <taxon>Magnoliopsida</taxon>
        <taxon>eudicotyledons</taxon>
        <taxon>Gunneridae</taxon>
        <taxon>Pentapetalae</taxon>
        <taxon>asterids</taxon>
        <taxon>Ericales</taxon>
        <taxon>Ericaceae</taxon>
        <taxon>Ericoideae</taxon>
        <taxon>Rhodoreae</taxon>
        <taxon>Rhododendron</taxon>
    </lineage>
</organism>
<feature type="region of interest" description="Disordered" evidence="18">
    <location>
        <begin position="1"/>
        <end position="40"/>
    </location>
</feature>
<dbReference type="Pfam" id="PF11717">
    <property type="entry name" value="Tudor-knot"/>
    <property type="match status" value="1"/>
</dbReference>
<dbReference type="Proteomes" id="UP000626092">
    <property type="component" value="Unassembled WGS sequence"/>
</dbReference>
<keyword evidence="14" id="KW-0012">Acyltransferase</keyword>
<dbReference type="InterPro" id="IPR025995">
    <property type="entry name" value="Tudor-knot"/>
</dbReference>
<dbReference type="PANTHER" id="PTHR10615:SF161">
    <property type="entry name" value="HISTONE ACETYLTRANSFERASE KAT7"/>
    <property type="match status" value="1"/>
</dbReference>
<keyword evidence="11" id="KW-0010">Activator</keyword>
<evidence type="ECO:0000256" key="18">
    <source>
        <dbReference type="SAM" id="MobiDB-lite"/>
    </source>
</evidence>
<dbReference type="Pfam" id="PF01853">
    <property type="entry name" value="MOZ_SAS"/>
    <property type="match status" value="1"/>
</dbReference>
<evidence type="ECO:0000256" key="2">
    <source>
        <dbReference type="ARBA" id="ARBA00010107"/>
    </source>
</evidence>
<keyword evidence="13 17" id="KW-0539">Nucleus</keyword>
<evidence type="ECO:0000256" key="9">
    <source>
        <dbReference type="ARBA" id="ARBA00022990"/>
    </source>
</evidence>
<accession>A0A834G6H4</accession>
<evidence type="ECO:0000256" key="8">
    <source>
        <dbReference type="ARBA" id="ARBA00022853"/>
    </source>
</evidence>
<evidence type="ECO:0000256" key="13">
    <source>
        <dbReference type="ARBA" id="ARBA00023242"/>
    </source>
</evidence>
<keyword evidence="10" id="KW-0805">Transcription regulation</keyword>
<dbReference type="GO" id="GO:0003682">
    <property type="term" value="F:chromatin binding"/>
    <property type="evidence" value="ECO:0007669"/>
    <property type="project" value="TreeGrafter"/>
</dbReference>
<dbReference type="FunFam" id="3.30.60.60:FF:000001">
    <property type="entry name" value="Histone acetyltransferase"/>
    <property type="match status" value="1"/>
</dbReference>
<dbReference type="OrthoDB" id="787137at2759"/>
<dbReference type="SUPFAM" id="SSF54160">
    <property type="entry name" value="Chromo domain-like"/>
    <property type="match status" value="1"/>
</dbReference>
<keyword evidence="6" id="KW-0863">Zinc-finger</keyword>
<evidence type="ECO:0000256" key="7">
    <source>
        <dbReference type="ARBA" id="ARBA00022833"/>
    </source>
</evidence>
<evidence type="ECO:0000256" key="11">
    <source>
        <dbReference type="ARBA" id="ARBA00023159"/>
    </source>
</evidence>
<dbReference type="Gene3D" id="2.30.30.140">
    <property type="match status" value="1"/>
</dbReference>
<dbReference type="GO" id="GO:0004402">
    <property type="term" value="F:histone acetyltransferase activity"/>
    <property type="evidence" value="ECO:0007669"/>
    <property type="project" value="InterPro"/>
</dbReference>
<dbReference type="Gene3D" id="3.30.60.60">
    <property type="entry name" value="N-acetyl transferase-like"/>
    <property type="match status" value="1"/>
</dbReference>
<dbReference type="InterPro" id="IPR036388">
    <property type="entry name" value="WH-like_DNA-bd_sf"/>
</dbReference>